<keyword evidence="8" id="KW-1133">Transmembrane helix</keyword>
<evidence type="ECO:0000256" key="5">
    <source>
        <dbReference type="ARBA" id="ARBA00022777"/>
    </source>
</evidence>
<feature type="transmembrane region" description="Helical" evidence="8">
    <location>
        <begin position="204"/>
        <end position="226"/>
    </location>
</feature>
<keyword evidence="2" id="KW-0963">Cytoplasm</keyword>
<dbReference type="FunFam" id="3.40.50.300:FF:000991">
    <property type="entry name" value="Dephospho-CoA kinase"/>
    <property type="match status" value="1"/>
</dbReference>
<dbReference type="OrthoDB" id="247245at2759"/>
<name>A0A1E3P5C3_WICAA</name>
<keyword evidence="8" id="KW-0812">Transmembrane</keyword>
<evidence type="ECO:0000256" key="4">
    <source>
        <dbReference type="ARBA" id="ARBA00022741"/>
    </source>
</evidence>
<dbReference type="GO" id="GO:0031315">
    <property type="term" value="C:extrinsic component of mitochondrial outer membrane"/>
    <property type="evidence" value="ECO:0007669"/>
    <property type="project" value="EnsemblFungi"/>
</dbReference>
<proteinExistence type="inferred from homology"/>
<evidence type="ECO:0008006" key="11">
    <source>
        <dbReference type="Google" id="ProtNLM"/>
    </source>
</evidence>
<dbReference type="InterPro" id="IPR027417">
    <property type="entry name" value="P-loop_NTPase"/>
</dbReference>
<gene>
    <name evidence="9" type="ORF">WICANDRAFT_77344</name>
</gene>
<keyword evidence="8" id="KW-0472">Membrane</keyword>
<evidence type="ECO:0000256" key="6">
    <source>
        <dbReference type="ARBA" id="ARBA00022840"/>
    </source>
</evidence>
<dbReference type="AlphaFoldDB" id="A0A1E3P5C3"/>
<comment type="similarity">
    <text evidence="1">Belongs to the CoaE family.</text>
</comment>
<evidence type="ECO:0000256" key="7">
    <source>
        <dbReference type="ARBA" id="ARBA00022993"/>
    </source>
</evidence>
<dbReference type="SUPFAM" id="SSF52540">
    <property type="entry name" value="P-loop containing nucleoside triphosphate hydrolases"/>
    <property type="match status" value="1"/>
</dbReference>
<keyword evidence="7" id="KW-0173">Coenzyme A biosynthesis</keyword>
<dbReference type="GO" id="GO:0005524">
    <property type="term" value="F:ATP binding"/>
    <property type="evidence" value="ECO:0007669"/>
    <property type="project" value="UniProtKB-KW"/>
</dbReference>
<dbReference type="CDD" id="cd02022">
    <property type="entry name" value="DPCK"/>
    <property type="match status" value="1"/>
</dbReference>
<dbReference type="EMBL" id="KV454209">
    <property type="protein sequence ID" value="ODQ60666.1"/>
    <property type="molecule type" value="Genomic_DNA"/>
</dbReference>
<organism evidence="9 10">
    <name type="scientific">Wickerhamomyces anomalus (strain ATCC 58044 / CBS 1984 / NCYC 433 / NRRL Y-366-8)</name>
    <name type="common">Yeast</name>
    <name type="synonym">Hansenula anomala</name>
    <dbReference type="NCBI Taxonomy" id="683960"/>
    <lineage>
        <taxon>Eukaryota</taxon>
        <taxon>Fungi</taxon>
        <taxon>Dikarya</taxon>
        <taxon>Ascomycota</taxon>
        <taxon>Saccharomycotina</taxon>
        <taxon>Saccharomycetes</taxon>
        <taxon>Phaffomycetales</taxon>
        <taxon>Wickerhamomycetaceae</taxon>
        <taxon>Wickerhamomyces</taxon>
    </lineage>
</organism>
<protein>
    <recommendedName>
        <fullName evidence="11">Dephospho-CoA kinase</fullName>
    </recommendedName>
</protein>
<sequence length="239" mass="27205">MLIVGLTGGIAAGKSTVSEKLSKEYGLTVIDADLIARQVQQPGQSAYKKIAKYFGPQVEDLFLEDGQLNRPSLGRHVFGNPEELKKLNSFVHPAVRYEIFKQIIISYLKLQKLVILDVPLLFEAKLDQICGATIAVVCDEKLQLERLLKRNSYLTEEDAKQRINSQMSNHSRIRKADYIIDNSHTLEALDENIRGVVQRVTPSWIIYLLELFPVFAAFSAFGTFIIRRIHEWDNDSKQE</sequence>
<dbReference type="InterPro" id="IPR001977">
    <property type="entry name" value="Depp_CoAkinase"/>
</dbReference>
<evidence type="ECO:0000256" key="3">
    <source>
        <dbReference type="ARBA" id="ARBA00022679"/>
    </source>
</evidence>
<dbReference type="NCBIfam" id="TIGR00152">
    <property type="entry name" value="dephospho-CoA kinase"/>
    <property type="match status" value="1"/>
</dbReference>
<dbReference type="STRING" id="683960.A0A1E3P5C3"/>
<evidence type="ECO:0000256" key="2">
    <source>
        <dbReference type="ARBA" id="ARBA00022490"/>
    </source>
</evidence>
<evidence type="ECO:0000256" key="8">
    <source>
        <dbReference type="SAM" id="Phobius"/>
    </source>
</evidence>
<keyword evidence="4" id="KW-0547">Nucleotide-binding</keyword>
<reference evidence="9 10" key="1">
    <citation type="journal article" date="2016" name="Proc. Natl. Acad. Sci. U.S.A.">
        <title>Comparative genomics of biotechnologically important yeasts.</title>
        <authorList>
            <person name="Riley R."/>
            <person name="Haridas S."/>
            <person name="Wolfe K.H."/>
            <person name="Lopes M.R."/>
            <person name="Hittinger C.T."/>
            <person name="Goeker M."/>
            <person name="Salamov A.A."/>
            <person name="Wisecaver J.H."/>
            <person name="Long T.M."/>
            <person name="Calvey C.H."/>
            <person name="Aerts A.L."/>
            <person name="Barry K.W."/>
            <person name="Choi C."/>
            <person name="Clum A."/>
            <person name="Coughlan A.Y."/>
            <person name="Deshpande S."/>
            <person name="Douglass A.P."/>
            <person name="Hanson S.J."/>
            <person name="Klenk H.-P."/>
            <person name="LaButti K.M."/>
            <person name="Lapidus A."/>
            <person name="Lindquist E.A."/>
            <person name="Lipzen A.M."/>
            <person name="Meier-Kolthoff J.P."/>
            <person name="Ohm R.A."/>
            <person name="Otillar R.P."/>
            <person name="Pangilinan J.L."/>
            <person name="Peng Y."/>
            <person name="Rokas A."/>
            <person name="Rosa C.A."/>
            <person name="Scheuner C."/>
            <person name="Sibirny A.A."/>
            <person name="Slot J.C."/>
            <person name="Stielow J.B."/>
            <person name="Sun H."/>
            <person name="Kurtzman C.P."/>
            <person name="Blackwell M."/>
            <person name="Grigoriev I.V."/>
            <person name="Jeffries T.W."/>
        </authorList>
    </citation>
    <scope>NUCLEOTIDE SEQUENCE [LARGE SCALE GENOMIC DNA]</scope>
    <source>
        <strain evidence="10">ATCC 58044 / CBS 1984 / NCYC 433 / NRRL Y-366-8</strain>
    </source>
</reference>
<evidence type="ECO:0000313" key="9">
    <source>
        <dbReference type="EMBL" id="ODQ60666.1"/>
    </source>
</evidence>
<evidence type="ECO:0000256" key="1">
    <source>
        <dbReference type="ARBA" id="ARBA00009018"/>
    </source>
</evidence>
<keyword evidence="3" id="KW-0808">Transferase</keyword>
<dbReference type="PANTHER" id="PTHR10695:SF46">
    <property type="entry name" value="BIFUNCTIONAL COENZYME A SYNTHASE-RELATED"/>
    <property type="match status" value="1"/>
</dbReference>
<dbReference type="Pfam" id="PF01121">
    <property type="entry name" value="CoaE"/>
    <property type="match status" value="1"/>
</dbReference>
<keyword evidence="5" id="KW-0418">Kinase</keyword>
<dbReference type="HAMAP" id="MF_00376">
    <property type="entry name" value="Dephospho_CoA_kinase"/>
    <property type="match status" value="1"/>
</dbReference>
<dbReference type="Gene3D" id="3.40.50.300">
    <property type="entry name" value="P-loop containing nucleotide triphosphate hydrolases"/>
    <property type="match status" value="1"/>
</dbReference>
<dbReference type="PROSITE" id="PS51219">
    <property type="entry name" value="DPCK"/>
    <property type="match status" value="1"/>
</dbReference>
<dbReference type="GeneID" id="30201787"/>
<evidence type="ECO:0000313" key="10">
    <source>
        <dbReference type="Proteomes" id="UP000094112"/>
    </source>
</evidence>
<dbReference type="GO" id="GO:0005811">
    <property type="term" value="C:lipid droplet"/>
    <property type="evidence" value="ECO:0007669"/>
    <property type="project" value="EnsemblFungi"/>
</dbReference>
<dbReference type="RefSeq" id="XP_019039873.1">
    <property type="nucleotide sequence ID" value="XM_019184541.1"/>
</dbReference>
<dbReference type="GO" id="GO:0015937">
    <property type="term" value="P:coenzyme A biosynthetic process"/>
    <property type="evidence" value="ECO:0007669"/>
    <property type="project" value="UniProtKB-KW"/>
</dbReference>
<keyword evidence="10" id="KW-1185">Reference proteome</keyword>
<keyword evidence="6" id="KW-0067">ATP-binding</keyword>
<dbReference type="GO" id="GO:1990143">
    <property type="term" value="C:CoA-synthesizing protein complex"/>
    <property type="evidence" value="ECO:0007669"/>
    <property type="project" value="EnsemblFungi"/>
</dbReference>
<dbReference type="GO" id="GO:0004140">
    <property type="term" value="F:dephospho-CoA kinase activity"/>
    <property type="evidence" value="ECO:0007669"/>
    <property type="project" value="InterPro"/>
</dbReference>
<accession>A0A1E3P5C3</accession>
<dbReference type="PANTHER" id="PTHR10695">
    <property type="entry name" value="DEPHOSPHO-COA KINASE-RELATED"/>
    <property type="match status" value="1"/>
</dbReference>
<dbReference type="Proteomes" id="UP000094112">
    <property type="component" value="Unassembled WGS sequence"/>
</dbReference>